<evidence type="ECO:0000256" key="12">
    <source>
        <dbReference type="SAM" id="SignalP"/>
    </source>
</evidence>
<evidence type="ECO:0000256" key="6">
    <source>
        <dbReference type="ARBA" id="ARBA00022837"/>
    </source>
</evidence>
<dbReference type="PROSITE" id="PS50222">
    <property type="entry name" value="EF_HAND_2"/>
    <property type="match status" value="1"/>
</dbReference>
<comment type="function">
    <text evidence="9">Probable molecular chaperone assisting protein biosynthesis and transport in the endoplasmic reticulum. Required for the proper biosynthesis and transport of pulmonary surfactant-associated protein A/SP-A, pulmonary surfactant-associated protein D/SP-D and the lipid transporter ABCA3. By regulating both the proper expression and the degradation through the endoplasmic reticulum-associated protein degradation pathway of these proteins plays a crucial role in pulmonary surfactant homeostasis. Has an anti-fibrotic activity by negatively regulating the secretion of type I and type III collagens. This calcium-binding protein also transiently associates with immature PCSK6 and regulates its secretion.</text>
</comment>
<keyword evidence="4" id="KW-0677">Repeat</keyword>
<dbReference type="GO" id="GO:0005509">
    <property type="term" value="F:calcium ion binding"/>
    <property type="evidence" value="ECO:0007669"/>
    <property type="project" value="InterPro"/>
</dbReference>
<dbReference type="Pfam" id="PF13499">
    <property type="entry name" value="EF-hand_7"/>
    <property type="match status" value="2"/>
</dbReference>
<evidence type="ECO:0000256" key="8">
    <source>
        <dbReference type="ARBA" id="ARBA00023186"/>
    </source>
</evidence>
<keyword evidence="5" id="KW-0256">Endoplasmic reticulum</keyword>
<dbReference type="PANTHER" id="PTHR10827:SF95">
    <property type="entry name" value="LD34388P"/>
    <property type="match status" value="1"/>
</dbReference>
<keyword evidence="3 12" id="KW-0732">Signal</keyword>
<evidence type="ECO:0000256" key="4">
    <source>
        <dbReference type="ARBA" id="ARBA00022737"/>
    </source>
</evidence>
<dbReference type="FunFam" id="1.10.238.10:FF:000104">
    <property type="entry name" value="calumenin isoform X1"/>
    <property type="match status" value="1"/>
</dbReference>
<comment type="subcellular location">
    <subcellularLocation>
        <location evidence="1">Endoplasmic reticulum lumen</location>
    </subcellularLocation>
</comment>
<proteinExistence type="predicted"/>
<evidence type="ECO:0000256" key="7">
    <source>
        <dbReference type="ARBA" id="ARBA00023180"/>
    </source>
</evidence>
<feature type="domain" description="EF-hand" evidence="13">
    <location>
        <begin position="164"/>
        <end position="199"/>
    </location>
</feature>
<evidence type="ECO:0000256" key="2">
    <source>
        <dbReference type="ARBA" id="ARBA00022723"/>
    </source>
</evidence>
<evidence type="ECO:0000313" key="14">
    <source>
        <dbReference type="Proteomes" id="UP001652626"/>
    </source>
</evidence>
<dbReference type="InterPro" id="IPR002048">
    <property type="entry name" value="EF_hand_dom"/>
</dbReference>
<evidence type="ECO:0000256" key="10">
    <source>
        <dbReference type="ARBA" id="ARBA00063143"/>
    </source>
</evidence>
<keyword evidence="8" id="KW-0143">Chaperone</keyword>
<keyword evidence="14" id="KW-1185">Reference proteome</keyword>
<dbReference type="Gene3D" id="1.10.238.10">
    <property type="entry name" value="EF-hand"/>
    <property type="match status" value="3"/>
</dbReference>
<dbReference type="PANTHER" id="PTHR10827">
    <property type="entry name" value="RETICULOCALBIN"/>
    <property type="match status" value="1"/>
</dbReference>
<dbReference type="GO" id="GO:0005788">
    <property type="term" value="C:endoplasmic reticulum lumen"/>
    <property type="evidence" value="ECO:0007669"/>
    <property type="project" value="UniProtKB-SubCell"/>
</dbReference>
<feature type="chain" id="PRO_5034143698" description="Reticulocalbin-3" evidence="12">
    <location>
        <begin position="28"/>
        <end position="320"/>
    </location>
</feature>
<evidence type="ECO:0000256" key="3">
    <source>
        <dbReference type="ARBA" id="ARBA00022729"/>
    </source>
</evidence>
<dbReference type="GO" id="GO:0015031">
    <property type="term" value="P:protein transport"/>
    <property type="evidence" value="ECO:0007669"/>
    <property type="project" value="UniProtKB-ARBA"/>
</dbReference>
<dbReference type="InterPro" id="IPR018247">
    <property type="entry name" value="EF_Hand_1_Ca_BS"/>
</dbReference>
<dbReference type="Proteomes" id="UP001652626">
    <property type="component" value="Chromosome 4"/>
</dbReference>
<dbReference type="RefSeq" id="XP_026490537.1">
    <property type="nucleotide sequence ID" value="XM_026634752.2"/>
</dbReference>
<keyword evidence="7" id="KW-0325">Glycoprotein</keyword>
<evidence type="ECO:0000256" key="5">
    <source>
        <dbReference type="ARBA" id="ARBA00022824"/>
    </source>
</evidence>
<dbReference type="SMART" id="SM00054">
    <property type="entry name" value="EFh"/>
    <property type="match status" value="6"/>
</dbReference>
<dbReference type="AlphaFoldDB" id="A0A8B8I291"/>
<evidence type="ECO:0000313" key="15">
    <source>
        <dbReference type="RefSeq" id="XP_026490537.1"/>
    </source>
</evidence>
<dbReference type="InterPro" id="IPR011992">
    <property type="entry name" value="EF-hand-dom_pair"/>
</dbReference>
<comment type="subunit">
    <text evidence="10">Interacts with PCSK6 (immature form including the propeptide); probably involved in the maturation and the secretion of PCSK6.</text>
</comment>
<evidence type="ECO:0000256" key="11">
    <source>
        <dbReference type="ARBA" id="ARBA00072696"/>
    </source>
</evidence>
<sequence>MSKQYYITLTLLLTPNILLCATAAVHSHSIDNTERESDGAYRPRDYVHYNDAGHNVEFDHEAILGSVREAEEYDSLSHEEAKRRFALLLPKMDLNGDSYVDQSELKKWILNSFVKLSQEEAEERMSETDSNQDGIVTWSEYIKDAFGVSAEEELDSEDIGDTGMLVREEKAMWRAADGNGDGALDFDEFAVFSNPEEHESMHVFLVNQTIREKDLNGDGLISFHEYIGDRGAQRDQEWLIAERDKFEHELDRDRDGLLAPDELRRWLVPDNDEIAEEEAEHLLATADDDGDARLSHRELLAHRAAFVGGGHAPERFDDEL</sequence>
<keyword evidence="2" id="KW-0479">Metal-binding</keyword>
<feature type="signal peptide" evidence="12">
    <location>
        <begin position="1"/>
        <end position="27"/>
    </location>
</feature>
<evidence type="ECO:0000256" key="1">
    <source>
        <dbReference type="ARBA" id="ARBA00004319"/>
    </source>
</evidence>
<keyword evidence="6" id="KW-0106">Calcium</keyword>
<dbReference type="OMA" id="HELTQWN"/>
<reference evidence="15" key="1">
    <citation type="submission" date="2025-08" db="UniProtKB">
        <authorList>
            <consortium name="RefSeq"/>
        </authorList>
    </citation>
    <scope>IDENTIFICATION</scope>
    <source>
        <tissue evidence="15">Whole body</tissue>
    </source>
</reference>
<organism evidence="14 15">
    <name type="scientific">Vanessa tameamea</name>
    <name type="common">Kamehameha butterfly</name>
    <dbReference type="NCBI Taxonomy" id="334116"/>
    <lineage>
        <taxon>Eukaryota</taxon>
        <taxon>Metazoa</taxon>
        <taxon>Ecdysozoa</taxon>
        <taxon>Arthropoda</taxon>
        <taxon>Hexapoda</taxon>
        <taxon>Insecta</taxon>
        <taxon>Pterygota</taxon>
        <taxon>Neoptera</taxon>
        <taxon>Endopterygota</taxon>
        <taxon>Lepidoptera</taxon>
        <taxon>Glossata</taxon>
        <taxon>Ditrysia</taxon>
        <taxon>Papilionoidea</taxon>
        <taxon>Nymphalidae</taxon>
        <taxon>Nymphalinae</taxon>
        <taxon>Vanessa</taxon>
    </lineage>
</organism>
<dbReference type="PROSITE" id="PS00018">
    <property type="entry name" value="EF_HAND_1"/>
    <property type="match status" value="4"/>
</dbReference>
<protein>
    <recommendedName>
        <fullName evidence="11">Reticulocalbin-3</fullName>
    </recommendedName>
</protein>
<dbReference type="GeneID" id="113396703"/>
<accession>A0A8B8I291</accession>
<evidence type="ECO:0000256" key="9">
    <source>
        <dbReference type="ARBA" id="ARBA00056975"/>
    </source>
</evidence>
<name>A0A8B8I291_VANTA</name>
<dbReference type="OrthoDB" id="293868at2759"/>
<gene>
    <name evidence="15" type="primary">LOC113396703</name>
</gene>
<dbReference type="SUPFAM" id="SSF47473">
    <property type="entry name" value="EF-hand"/>
    <property type="match status" value="2"/>
</dbReference>
<evidence type="ECO:0000259" key="13">
    <source>
        <dbReference type="PROSITE" id="PS50222"/>
    </source>
</evidence>